<dbReference type="Gene3D" id="1.10.287.1060">
    <property type="entry name" value="ESAT-6-like"/>
    <property type="match status" value="1"/>
</dbReference>
<dbReference type="RefSeq" id="WP_103371977.1">
    <property type="nucleotide sequence ID" value="NZ_VDUM01000002.1"/>
</dbReference>
<gene>
    <name evidence="2" type="ORF">CD039_08645</name>
</gene>
<dbReference type="Proteomes" id="UP000242712">
    <property type="component" value="Unassembled WGS sequence"/>
</dbReference>
<evidence type="ECO:0000313" key="2">
    <source>
        <dbReference type="EMBL" id="POA09040.1"/>
    </source>
</evidence>
<organism evidence="2 3">
    <name type="scientific">Staphylococcus argensis</name>
    <dbReference type="NCBI Taxonomy" id="1607738"/>
    <lineage>
        <taxon>Bacteria</taxon>
        <taxon>Bacillati</taxon>
        <taxon>Bacillota</taxon>
        <taxon>Bacilli</taxon>
        <taxon>Bacillales</taxon>
        <taxon>Staphylococcaceae</taxon>
        <taxon>Staphylococcus</taxon>
    </lineage>
</organism>
<keyword evidence="3" id="KW-1185">Reference proteome</keyword>
<feature type="region of interest" description="Disordered" evidence="1">
    <location>
        <begin position="72"/>
        <end position="91"/>
    </location>
</feature>
<dbReference type="EMBL" id="PPPX01000011">
    <property type="protein sequence ID" value="POA09040.1"/>
    <property type="molecule type" value="Genomic_DNA"/>
</dbReference>
<dbReference type="InterPro" id="IPR021477">
    <property type="entry name" value="TVIIS_effector_SACOL2603_fam"/>
</dbReference>
<sequence>MGQVKSDSGKTDDIFSGLKGALNGFEDLTKPTKDESTTVKGNSNVHDAIDNLMKKSKSVANAIEEASNHIKKTGESFEQTDQSISNNIGQN</sequence>
<dbReference type="OrthoDB" id="2408384at2"/>
<protein>
    <submittedName>
        <fullName evidence="2">TIGR04197 family type VII secretion effector</fullName>
    </submittedName>
</protein>
<comment type="caution">
    <text evidence="2">The sequence shown here is derived from an EMBL/GenBank/DDBJ whole genome shotgun (WGS) entry which is preliminary data.</text>
</comment>
<reference evidence="2 3" key="1">
    <citation type="submission" date="2017-08" db="EMBL/GenBank/DDBJ databases">
        <title>Draft genome sequences of 64 type strains of genus Staph aureus.</title>
        <authorList>
            <person name="Cole K."/>
            <person name="Golubchik T."/>
            <person name="Russell J."/>
            <person name="Foster D."/>
            <person name="Llewelyn M."/>
            <person name="Wilson D."/>
            <person name="Crook D."/>
            <person name="Paul J."/>
        </authorList>
    </citation>
    <scope>NUCLEOTIDE SEQUENCE [LARGE SCALE GENOMIC DNA]</scope>
    <source>
        <strain evidence="2 3">DSM 29875</strain>
    </source>
</reference>
<proteinExistence type="predicted"/>
<dbReference type="NCBIfam" id="TIGR04197">
    <property type="entry name" value="T7SS_SACOL2603"/>
    <property type="match status" value="1"/>
</dbReference>
<feature type="compositionally biased region" description="Polar residues" evidence="1">
    <location>
        <begin position="76"/>
        <end position="91"/>
    </location>
</feature>
<dbReference type="AlphaFoldDB" id="A0A2K4FCE9"/>
<evidence type="ECO:0000256" key="1">
    <source>
        <dbReference type="SAM" id="MobiDB-lite"/>
    </source>
</evidence>
<name>A0A2K4FCE9_9STAP</name>
<accession>A0A2K4FCE9</accession>
<evidence type="ECO:0000313" key="3">
    <source>
        <dbReference type="Proteomes" id="UP000242712"/>
    </source>
</evidence>